<dbReference type="AlphaFoldDB" id="A0A3G1KVC3"/>
<feature type="binding site" evidence="6">
    <location>
        <begin position="131"/>
        <end position="132"/>
    </location>
    <ligand>
        <name>S-adenosyl-L-methionine</name>
        <dbReference type="ChEBI" id="CHEBI:59789"/>
    </ligand>
</feature>
<evidence type="ECO:0000313" key="7">
    <source>
        <dbReference type="EMBL" id="ATW26399.1"/>
    </source>
</evidence>
<dbReference type="PANTHER" id="PTHR31760:SF0">
    <property type="entry name" value="S-ADENOSYL-L-METHIONINE-DEPENDENT METHYLTRANSFERASES SUPERFAMILY PROTEIN"/>
    <property type="match status" value="1"/>
</dbReference>
<dbReference type="PIRSF" id="PIRSF003078">
    <property type="entry name" value="GidB"/>
    <property type="match status" value="1"/>
</dbReference>
<evidence type="ECO:0000256" key="3">
    <source>
        <dbReference type="ARBA" id="ARBA00022603"/>
    </source>
</evidence>
<sequence length="241" mass="26800">MGSLFREVLIKCLEEIDLPLEEHQLSQCETYHDLLLTWNQKINLTAIEDAQEIAVKHFVDSLICAKYLDHPAQDTCIDVGTGAGFPGIPIKILLPEMRLTLLDSLAKRCQFLHTVVSSLALKETSVVHGRAEEKGKEPAFREQFFLATARAVSSLPVLAEYCLPFLRVGGIFFALKGPEVEEEVKKGAKAVAALGGKLREIKHYRLPSSGDRRSLVIMEKVSPTPAKYPRKPGMPEKKPLL</sequence>
<dbReference type="GO" id="GO:0005829">
    <property type="term" value="C:cytosol"/>
    <property type="evidence" value="ECO:0007669"/>
    <property type="project" value="TreeGrafter"/>
</dbReference>
<dbReference type="HAMAP" id="MF_00074">
    <property type="entry name" value="16SrRNA_methyltr_G"/>
    <property type="match status" value="1"/>
</dbReference>
<proteinExistence type="inferred from homology"/>
<gene>
    <name evidence="6" type="primary">rsmG</name>
    <name evidence="7" type="ORF">DCMF_18010</name>
</gene>
<dbReference type="Gene3D" id="3.40.50.150">
    <property type="entry name" value="Vaccinia Virus protein VP39"/>
    <property type="match status" value="1"/>
</dbReference>
<accession>A0A3G1KVC3</accession>
<dbReference type="NCBIfam" id="TIGR00138">
    <property type="entry name" value="rsmG_gidB"/>
    <property type="match status" value="1"/>
</dbReference>
<dbReference type="Pfam" id="PF02527">
    <property type="entry name" value="GidB"/>
    <property type="match status" value="1"/>
</dbReference>
<name>A0A3G1KVC3_FORW1</name>
<reference evidence="7 8" key="1">
    <citation type="submission" date="2016-10" db="EMBL/GenBank/DDBJ databases">
        <title>Complete Genome Sequence of Peptococcaceae strain DCMF.</title>
        <authorList>
            <person name="Edwards R.J."/>
            <person name="Holland S.I."/>
            <person name="Deshpande N.P."/>
            <person name="Wong Y.K."/>
            <person name="Ertan H."/>
            <person name="Manefield M."/>
            <person name="Russell T.L."/>
            <person name="Lee M.J."/>
        </authorList>
    </citation>
    <scope>NUCLEOTIDE SEQUENCE [LARGE SCALE GENOMIC DNA]</scope>
    <source>
        <strain evidence="7 8">DCMF</strain>
    </source>
</reference>
<dbReference type="RefSeq" id="WP_148135709.1">
    <property type="nucleotide sequence ID" value="NZ_CP017634.1"/>
</dbReference>
<feature type="binding site" evidence="6">
    <location>
        <position position="80"/>
    </location>
    <ligand>
        <name>S-adenosyl-L-methionine</name>
        <dbReference type="ChEBI" id="CHEBI:59789"/>
    </ligand>
</feature>
<dbReference type="EC" id="2.1.1.-" evidence="6"/>
<feature type="binding site" evidence="6">
    <location>
        <position position="150"/>
    </location>
    <ligand>
        <name>S-adenosyl-L-methionine</name>
        <dbReference type="ChEBI" id="CHEBI:59789"/>
    </ligand>
</feature>
<organism evidence="7 8">
    <name type="scientific">Formimonas warabiya</name>
    <dbReference type="NCBI Taxonomy" id="1761012"/>
    <lineage>
        <taxon>Bacteria</taxon>
        <taxon>Bacillati</taxon>
        <taxon>Bacillota</taxon>
        <taxon>Clostridia</taxon>
        <taxon>Eubacteriales</taxon>
        <taxon>Peptococcaceae</taxon>
        <taxon>Candidatus Formimonas</taxon>
    </lineage>
</organism>
<dbReference type="FunFam" id="3.40.50.150:FF:000041">
    <property type="entry name" value="Ribosomal RNA small subunit methyltransferase G"/>
    <property type="match status" value="1"/>
</dbReference>
<keyword evidence="1 6" id="KW-0963">Cytoplasm</keyword>
<keyword evidence="3 6" id="KW-0489">Methyltransferase</keyword>
<keyword evidence="4 6" id="KW-0808">Transferase</keyword>
<comment type="caution">
    <text evidence="6">Lacks conserved residue(s) required for the propagation of feature annotation.</text>
</comment>
<dbReference type="Proteomes" id="UP000323521">
    <property type="component" value="Chromosome"/>
</dbReference>
<evidence type="ECO:0000256" key="1">
    <source>
        <dbReference type="ARBA" id="ARBA00022490"/>
    </source>
</evidence>
<protein>
    <recommendedName>
        <fullName evidence="6">Ribosomal RNA small subunit methyltransferase G</fullName>
        <ecNumber evidence="6">2.1.1.-</ecNumber>
    </recommendedName>
    <alternativeName>
        <fullName evidence="6">16S rRNA 7-methylguanosine methyltransferase</fullName>
        <shortName evidence="6">16S rRNA m7G methyltransferase</shortName>
    </alternativeName>
</protein>
<dbReference type="OrthoDB" id="9808773at2"/>
<evidence type="ECO:0000313" key="8">
    <source>
        <dbReference type="Proteomes" id="UP000323521"/>
    </source>
</evidence>
<comment type="similarity">
    <text evidence="6">Belongs to the methyltransferase superfamily. RNA methyltransferase RsmG family.</text>
</comment>
<evidence type="ECO:0000256" key="6">
    <source>
        <dbReference type="HAMAP-Rule" id="MF_00074"/>
    </source>
</evidence>
<keyword evidence="2 6" id="KW-0698">rRNA processing</keyword>
<dbReference type="GO" id="GO:0070043">
    <property type="term" value="F:rRNA (guanine-N7-)-methyltransferase activity"/>
    <property type="evidence" value="ECO:0007669"/>
    <property type="project" value="UniProtKB-UniRule"/>
</dbReference>
<dbReference type="SUPFAM" id="SSF53335">
    <property type="entry name" value="S-adenosyl-L-methionine-dependent methyltransferases"/>
    <property type="match status" value="1"/>
</dbReference>
<feature type="binding site" evidence="6">
    <location>
        <position position="85"/>
    </location>
    <ligand>
        <name>S-adenosyl-L-methionine</name>
        <dbReference type="ChEBI" id="CHEBI:59789"/>
    </ligand>
</feature>
<comment type="subcellular location">
    <subcellularLocation>
        <location evidence="6">Cytoplasm</location>
    </subcellularLocation>
</comment>
<dbReference type="InterPro" id="IPR029063">
    <property type="entry name" value="SAM-dependent_MTases_sf"/>
</dbReference>
<dbReference type="KEGG" id="fwa:DCMF_18010"/>
<comment type="function">
    <text evidence="6">Specifically methylates the N7 position of a guanine in 16S rRNA.</text>
</comment>
<dbReference type="PANTHER" id="PTHR31760">
    <property type="entry name" value="S-ADENOSYL-L-METHIONINE-DEPENDENT METHYLTRANSFERASES SUPERFAMILY PROTEIN"/>
    <property type="match status" value="1"/>
</dbReference>
<evidence type="ECO:0000256" key="2">
    <source>
        <dbReference type="ARBA" id="ARBA00022552"/>
    </source>
</evidence>
<dbReference type="EMBL" id="CP017634">
    <property type="protein sequence ID" value="ATW26399.1"/>
    <property type="molecule type" value="Genomic_DNA"/>
</dbReference>
<dbReference type="InterPro" id="IPR003682">
    <property type="entry name" value="rRNA_ssu_MeTfrase_G"/>
</dbReference>
<evidence type="ECO:0000256" key="4">
    <source>
        <dbReference type="ARBA" id="ARBA00022679"/>
    </source>
</evidence>
<evidence type="ECO:0000256" key="5">
    <source>
        <dbReference type="ARBA" id="ARBA00022691"/>
    </source>
</evidence>
<keyword evidence="5 6" id="KW-0949">S-adenosyl-L-methionine</keyword>
<keyword evidence="8" id="KW-1185">Reference proteome</keyword>